<evidence type="ECO:0000313" key="2">
    <source>
        <dbReference type="Proteomes" id="UP000683925"/>
    </source>
</evidence>
<reference evidence="1" key="1">
    <citation type="submission" date="2021-01" db="EMBL/GenBank/DDBJ databases">
        <authorList>
            <consortium name="Genoscope - CEA"/>
            <person name="William W."/>
        </authorList>
    </citation>
    <scope>NUCLEOTIDE SEQUENCE</scope>
</reference>
<organism evidence="1 2">
    <name type="scientific">Paramecium octaurelia</name>
    <dbReference type="NCBI Taxonomy" id="43137"/>
    <lineage>
        <taxon>Eukaryota</taxon>
        <taxon>Sar</taxon>
        <taxon>Alveolata</taxon>
        <taxon>Ciliophora</taxon>
        <taxon>Intramacronucleata</taxon>
        <taxon>Oligohymenophorea</taxon>
        <taxon>Peniculida</taxon>
        <taxon>Parameciidae</taxon>
        <taxon>Paramecium</taxon>
    </lineage>
</organism>
<evidence type="ECO:0000313" key="1">
    <source>
        <dbReference type="EMBL" id="CAD8173672.1"/>
    </source>
</evidence>
<dbReference type="AlphaFoldDB" id="A0A8S1VD23"/>
<sequence length="48" mass="5589">MQLYNCDNTIQKQLYKGHQILTSFKINQTFLELETPQIGQNSKSITTE</sequence>
<proteinExistence type="predicted"/>
<gene>
    <name evidence="1" type="ORF">POCTA_138.1.T0620152</name>
</gene>
<dbReference type="EMBL" id="CAJJDP010000061">
    <property type="protein sequence ID" value="CAD8173672.1"/>
    <property type="molecule type" value="Genomic_DNA"/>
</dbReference>
<accession>A0A8S1VD23</accession>
<comment type="caution">
    <text evidence="1">The sequence shown here is derived from an EMBL/GenBank/DDBJ whole genome shotgun (WGS) entry which is preliminary data.</text>
</comment>
<keyword evidence="2" id="KW-1185">Reference proteome</keyword>
<name>A0A8S1VD23_PAROT</name>
<protein>
    <submittedName>
        <fullName evidence="1">Uncharacterized protein</fullName>
    </submittedName>
</protein>
<dbReference type="Proteomes" id="UP000683925">
    <property type="component" value="Unassembled WGS sequence"/>
</dbReference>